<feature type="domain" description="BRICHOS" evidence="3">
    <location>
        <begin position="90"/>
        <end position="184"/>
    </location>
</feature>
<evidence type="ECO:0000259" key="3">
    <source>
        <dbReference type="PROSITE" id="PS50869"/>
    </source>
</evidence>
<dbReference type="PROSITE" id="PS50869">
    <property type="entry name" value="BRICHOS"/>
    <property type="match status" value="1"/>
</dbReference>
<dbReference type="KEGG" id="pmrn:116944613"/>
<evidence type="ECO:0000256" key="2">
    <source>
        <dbReference type="SAM" id="Phobius"/>
    </source>
</evidence>
<dbReference type="Pfam" id="PF04089">
    <property type="entry name" value="BRICHOS"/>
    <property type="match status" value="1"/>
</dbReference>
<reference evidence="5" key="1">
    <citation type="submission" date="2025-08" db="UniProtKB">
        <authorList>
            <consortium name="RefSeq"/>
        </authorList>
    </citation>
    <scope>IDENTIFICATION</scope>
    <source>
        <tissue evidence="5">Sperm</tissue>
    </source>
</reference>
<keyword evidence="4" id="KW-1185">Reference proteome</keyword>
<name>A0AAJ7TAD6_PETMA</name>
<keyword evidence="1" id="KW-1015">Disulfide bond</keyword>
<keyword evidence="2" id="KW-1133">Transmembrane helix</keyword>
<dbReference type="PANTHER" id="PTHR10800:SF4">
    <property type="entry name" value="PULMONARY SURFACTANT-ASSOCIATED PROTEIN C"/>
    <property type="match status" value="1"/>
</dbReference>
<evidence type="ECO:0000313" key="5">
    <source>
        <dbReference type="RefSeq" id="XP_032814227.1"/>
    </source>
</evidence>
<proteinExistence type="predicted"/>
<sequence>MEKVVNSSAMEAPPAYPARSRFSRKFIIICASLLVLLIAVVVAGVLLGVFIGGKNATELYQLSVGDKDGNVEEQTVQVNPKENVATFYIQNGNVSSTTLLDYGKNLVVMRTNDPGECYVREIGAGDFPSFSELRDSLKNLNGQTVQASGGSDGSTFFPGAEIFDRSLFSRSANLLCQDVRSFWLVKGDPNTRALCVTWRIRILCIFHRCVTIRFCISWSR</sequence>
<dbReference type="GO" id="GO:0007585">
    <property type="term" value="P:respiratory gaseous exchange by respiratory system"/>
    <property type="evidence" value="ECO:0007669"/>
    <property type="project" value="InterPro"/>
</dbReference>
<feature type="transmembrane region" description="Helical" evidence="2">
    <location>
        <begin position="26"/>
        <end position="51"/>
    </location>
</feature>
<dbReference type="InterPro" id="IPR007084">
    <property type="entry name" value="BRICHOS_dom"/>
</dbReference>
<evidence type="ECO:0000313" key="4">
    <source>
        <dbReference type="Proteomes" id="UP001318040"/>
    </source>
</evidence>
<gene>
    <name evidence="5" type="primary">LOC116944613</name>
</gene>
<dbReference type="RefSeq" id="XP_032814227.1">
    <property type="nucleotide sequence ID" value="XM_032958336.1"/>
</dbReference>
<dbReference type="GO" id="GO:0005615">
    <property type="term" value="C:extracellular space"/>
    <property type="evidence" value="ECO:0007669"/>
    <property type="project" value="TreeGrafter"/>
</dbReference>
<accession>A0AAJ7TAD6</accession>
<dbReference type="PANTHER" id="PTHR10800">
    <property type="entry name" value="PULMONARY SURFACTANT-ASSOCIATED PROTEIN C"/>
    <property type="match status" value="1"/>
</dbReference>
<dbReference type="AlphaFoldDB" id="A0AAJ7TAD6"/>
<dbReference type="Proteomes" id="UP001318040">
    <property type="component" value="Chromosome 21"/>
</dbReference>
<dbReference type="Gene3D" id="3.30.390.150">
    <property type="match status" value="1"/>
</dbReference>
<evidence type="ECO:0000256" key="1">
    <source>
        <dbReference type="ARBA" id="ARBA00023157"/>
    </source>
</evidence>
<keyword evidence="2" id="KW-0472">Membrane</keyword>
<keyword evidence="2" id="KW-0812">Transmembrane</keyword>
<organism evidence="4 5">
    <name type="scientific">Petromyzon marinus</name>
    <name type="common">Sea lamprey</name>
    <dbReference type="NCBI Taxonomy" id="7757"/>
    <lineage>
        <taxon>Eukaryota</taxon>
        <taxon>Metazoa</taxon>
        <taxon>Chordata</taxon>
        <taxon>Craniata</taxon>
        <taxon>Vertebrata</taxon>
        <taxon>Cyclostomata</taxon>
        <taxon>Hyperoartia</taxon>
        <taxon>Petromyzontiformes</taxon>
        <taxon>Petromyzontidae</taxon>
        <taxon>Petromyzon</taxon>
    </lineage>
</organism>
<dbReference type="InterPro" id="IPR001729">
    <property type="entry name" value="SP-C"/>
</dbReference>
<protein>
    <submittedName>
        <fullName evidence="5">Uncharacterized protein LOC116944613</fullName>
    </submittedName>
</protein>